<feature type="compositionally biased region" description="Low complexity" evidence="1">
    <location>
        <begin position="85"/>
        <end position="110"/>
    </location>
</feature>
<dbReference type="PANTHER" id="PTHR30136">
    <property type="entry name" value="HELIX-TURN-HELIX TRANSCRIPTIONAL REGULATOR, ICLR FAMILY"/>
    <property type="match status" value="1"/>
</dbReference>
<feature type="region of interest" description="Disordered" evidence="1">
    <location>
        <begin position="136"/>
        <end position="155"/>
    </location>
</feature>
<dbReference type="SUPFAM" id="SSF46785">
    <property type="entry name" value="Winged helix' DNA-binding domain"/>
    <property type="match status" value="1"/>
</dbReference>
<dbReference type="EMBL" id="CP043732">
    <property type="protein sequence ID" value="QMU96839.1"/>
    <property type="molecule type" value="Genomic_DNA"/>
</dbReference>
<dbReference type="InterPro" id="IPR036390">
    <property type="entry name" value="WH_DNA-bd_sf"/>
</dbReference>
<evidence type="ECO:0000313" key="3">
    <source>
        <dbReference type="EMBL" id="QMU96839.1"/>
    </source>
</evidence>
<dbReference type="InterPro" id="IPR036388">
    <property type="entry name" value="WH-like_DNA-bd_sf"/>
</dbReference>
<dbReference type="GO" id="GO:0045892">
    <property type="term" value="P:negative regulation of DNA-templated transcription"/>
    <property type="evidence" value="ECO:0007669"/>
    <property type="project" value="TreeGrafter"/>
</dbReference>
<feature type="compositionally biased region" description="Polar residues" evidence="1">
    <location>
        <begin position="43"/>
        <end position="53"/>
    </location>
</feature>
<reference evidence="3 4" key="1">
    <citation type="journal article" date="2020" name="Front. Microbiol.">
        <title>Design of Bacterial Strain-Specific qPCR Assays Using NGS Data and Publicly Available Resources and Its Application to Track Biocontrol Strains.</title>
        <authorList>
            <person name="Hernandez I."/>
            <person name="Sant C."/>
            <person name="Martinez R."/>
            <person name="Fernandez C."/>
        </authorList>
    </citation>
    <scope>NUCLEOTIDE SEQUENCE [LARGE SCALE GENOMIC DNA]</scope>
    <source>
        <strain evidence="3 4">B24</strain>
    </source>
</reference>
<dbReference type="AlphaFoldDB" id="A0A7D7WCT1"/>
<evidence type="ECO:0000313" key="4">
    <source>
        <dbReference type="Proteomes" id="UP000515708"/>
    </source>
</evidence>
<feature type="region of interest" description="Disordered" evidence="1">
    <location>
        <begin position="1"/>
        <end position="55"/>
    </location>
</feature>
<feature type="domain" description="HTH iclR-type" evidence="2">
    <location>
        <begin position="187"/>
        <end position="255"/>
    </location>
</feature>
<dbReference type="Proteomes" id="UP000515708">
    <property type="component" value="Chromosome"/>
</dbReference>
<dbReference type="InterPro" id="IPR050707">
    <property type="entry name" value="HTH_MetabolicPath_Reg"/>
</dbReference>
<dbReference type="GO" id="GO:0003700">
    <property type="term" value="F:DNA-binding transcription factor activity"/>
    <property type="evidence" value="ECO:0007669"/>
    <property type="project" value="TreeGrafter"/>
</dbReference>
<feature type="region of interest" description="Disordered" evidence="1">
    <location>
        <begin position="82"/>
        <end position="115"/>
    </location>
</feature>
<dbReference type="GO" id="GO:0003677">
    <property type="term" value="F:DNA binding"/>
    <property type="evidence" value="ECO:0007669"/>
    <property type="project" value="InterPro"/>
</dbReference>
<name>A0A7D7WCT1_9MICO</name>
<protein>
    <submittedName>
        <fullName evidence="3">Helix-turn-helix domain-containing protein</fullName>
    </submittedName>
</protein>
<dbReference type="InterPro" id="IPR005471">
    <property type="entry name" value="Tscrpt_reg_IclR_N"/>
</dbReference>
<feature type="compositionally biased region" description="Polar residues" evidence="1">
    <location>
        <begin position="27"/>
        <end position="36"/>
    </location>
</feature>
<feature type="compositionally biased region" description="Low complexity" evidence="1">
    <location>
        <begin position="9"/>
        <end position="26"/>
    </location>
</feature>
<evidence type="ECO:0000259" key="2">
    <source>
        <dbReference type="PROSITE" id="PS51077"/>
    </source>
</evidence>
<sequence length="434" mass="46376">MKRMPPLKSGGSSPSPGRVSSGGTTSNYSSALSNGMTPAHGSGRTTRGLTHGSSMPACRGMYSRATGTTGTCLTEPRGAAHRFVSARSNSTAPTSTSTRTASTRSPLPRTGSMRTISRAPSTTLCGTSALSVCSDSCRRHGGRQPQDTRRTSRNRSAILPVRSSTSTRLGNWRTMMANDADRADSRNQGVERALDALGLLVRAGKPLTGTEIGEALGVHQTSASRLMRTLVASGYARAASGGGFEPDLRVFAMGADAIEAFPLVSELREPMNAIAQEHPDCEVTLATVVNGRPLYFLRSIAGQRISFSTRRYPLHLSTASLRVLLELPEQTMLDALRASGDELGWERPTTAVPATPEGVLEAAKQNLRGDALVISSWLGPKHISGAISIDTDEAAPFVLAIISDLDHTSESELRLHLAEGRRRLENHQHTRRKR</sequence>
<gene>
    <name evidence="3" type="ORF">FVO59_06085</name>
</gene>
<evidence type="ECO:0000256" key="1">
    <source>
        <dbReference type="SAM" id="MobiDB-lite"/>
    </source>
</evidence>
<dbReference type="SMART" id="SM00346">
    <property type="entry name" value="HTH_ICLR"/>
    <property type="match status" value="1"/>
</dbReference>
<dbReference type="Gene3D" id="1.10.10.10">
    <property type="entry name" value="Winged helix-like DNA-binding domain superfamily/Winged helix DNA-binding domain"/>
    <property type="match status" value="1"/>
</dbReference>
<accession>A0A7D7WCT1</accession>
<proteinExistence type="predicted"/>
<organism evidence="3 4">
    <name type="scientific">Microbacterium esteraromaticum</name>
    <dbReference type="NCBI Taxonomy" id="57043"/>
    <lineage>
        <taxon>Bacteria</taxon>
        <taxon>Bacillati</taxon>
        <taxon>Actinomycetota</taxon>
        <taxon>Actinomycetes</taxon>
        <taxon>Micrococcales</taxon>
        <taxon>Microbacteriaceae</taxon>
        <taxon>Microbacterium</taxon>
    </lineage>
</organism>
<dbReference type="PROSITE" id="PS51077">
    <property type="entry name" value="HTH_ICLR"/>
    <property type="match status" value="1"/>
</dbReference>
<dbReference type="PANTHER" id="PTHR30136:SF35">
    <property type="entry name" value="HTH-TYPE TRANSCRIPTIONAL REGULATOR RV1719"/>
    <property type="match status" value="1"/>
</dbReference>
<dbReference type="Pfam" id="PF09339">
    <property type="entry name" value="HTH_IclR"/>
    <property type="match status" value="1"/>
</dbReference>